<comment type="caution">
    <text evidence="2">The sequence shown here is derived from an EMBL/GenBank/DDBJ whole genome shotgun (WGS) entry which is preliminary data.</text>
</comment>
<organism evidence="2 3">
    <name type="scientific">Stentor coeruleus</name>
    <dbReference type="NCBI Taxonomy" id="5963"/>
    <lineage>
        <taxon>Eukaryota</taxon>
        <taxon>Sar</taxon>
        <taxon>Alveolata</taxon>
        <taxon>Ciliophora</taxon>
        <taxon>Postciliodesmatophora</taxon>
        <taxon>Heterotrichea</taxon>
        <taxon>Heterotrichida</taxon>
        <taxon>Stentoridae</taxon>
        <taxon>Stentor</taxon>
    </lineage>
</organism>
<name>A0A1R2AXS5_9CILI</name>
<proteinExistence type="predicted"/>
<dbReference type="EMBL" id="MPUH01001215">
    <property type="protein sequence ID" value="OMJ69292.1"/>
    <property type="molecule type" value="Genomic_DNA"/>
</dbReference>
<accession>A0A1R2AXS5</accession>
<sequence length="102" mass="12070">MWDALALFFGLSIGYLASQIEYAWLVRQNWSVSLWKEWLVILTISVLLYFFGVFYPLFSLVHNKVLYNPQIKVVSARQELKRRGSWPLAYSKGVHNRYKPKD</sequence>
<evidence type="ECO:0000256" key="1">
    <source>
        <dbReference type="SAM" id="Phobius"/>
    </source>
</evidence>
<feature type="transmembrane region" description="Helical" evidence="1">
    <location>
        <begin position="38"/>
        <end position="58"/>
    </location>
</feature>
<evidence type="ECO:0000313" key="2">
    <source>
        <dbReference type="EMBL" id="OMJ69292.1"/>
    </source>
</evidence>
<reference evidence="2 3" key="1">
    <citation type="submission" date="2016-11" db="EMBL/GenBank/DDBJ databases">
        <title>The macronuclear genome of Stentor coeruleus: a giant cell with tiny introns.</title>
        <authorList>
            <person name="Slabodnick M."/>
            <person name="Ruby J.G."/>
            <person name="Reiff S.B."/>
            <person name="Swart E.C."/>
            <person name="Gosai S."/>
            <person name="Prabakaran S."/>
            <person name="Witkowska E."/>
            <person name="Larue G.E."/>
            <person name="Fisher S."/>
            <person name="Freeman R.M."/>
            <person name="Gunawardena J."/>
            <person name="Chu W."/>
            <person name="Stover N.A."/>
            <person name="Gregory B.D."/>
            <person name="Nowacki M."/>
            <person name="Derisi J."/>
            <person name="Roy S.W."/>
            <person name="Marshall W.F."/>
            <person name="Sood P."/>
        </authorList>
    </citation>
    <scope>NUCLEOTIDE SEQUENCE [LARGE SCALE GENOMIC DNA]</scope>
    <source>
        <strain evidence="2">WM001</strain>
    </source>
</reference>
<keyword evidence="1" id="KW-0472">Membrane</keyword>
<dbReference type="AlphaFoldDB" id="A0A1R2AXS5"/>
<keyword evidence="1" id="KW-0812">Transmembrane</keyword>
<keyword evidence="1" id="KW-1133">Transmembrane helix</keyword>
<gene>
    <name evidence="2" type="ORF">SteCoe_33013</name>
</gene>
<evidence type="ECO:0000313" key="3">
    <source>
        <dbReference type="Proteomes" id="UP000187209"/>
    </source>
</evidence>
<protein>
    <submittedName>
        <fullName evidence="2">Uncharacterized protein</fullName>
    </submittedName>
</protein>
<keyword evidence="3" id="KW-1185">Reference proteome</keyword>
<dbReference type="OrthoDB" id="10417410at2759"/>
<dbReference type="Proteomes" id="UP000187209">
    <property type="component" value="Unassembled WGS sequence"/>
</dbReference>